<feature type="chain" id="PRO_5040267600" evidence="2">
    <location>
        <begin position="40"/>
        <end position="167"/>
    </location>
</feature>
<keyword evidence="2" id="KW-0732">Signal</keyword>
<dbReference type="InterPro" id="IPR022064">
    <property type="entry name" value="DUF3619"/>
</dbReference>
<protein>
    <submittedName>
        <fullName evidence="3">Uncharacterized protein</fullName>
    </submittedName>
</protein>
<accession>A0A9P6W2K6</accession>
<evidence type="ECO:0000256" key="1">
    <source>
        <dbReference type="SAM" id="Phobius"/>
    </source>
</evidence>
<gene>
    <name evidence="3" type="ORF">C6P46_004432</name>
</gene>
<dbReference type="OrthoDB" id="10523672at2759"/>
<feature type="signal peptide" evidence="2">
    <location>
        <begin position="1"/>
        <end position="39"/>
    </location>
</feature>
<keyword evidence="4" id="KW-1185">Reference proteome</keyword>
<evidence type="ECO:0000313" key="4">
    <source>
        <dbReference type="Proteomes" id="UP000777482"/>
    </source>
</evidence>
<dbReference type="EMBL" id="PUHQ01000041">
    <property type="protein sequence ID" value="KAG0660748.1"/>
    <property type="molecule type" value="Genomic_DNA"/>
</dbReference>
<organism evidence="3 4">
    <name type="scientific">Rhodotorula mucilaginosa</name>
    <name type="common">Yeast</name>
    <name type="synonym">Rhodotorula rubra</name>
    <dbReference type="NCBI Taxonomy" id="5537"/>
    <lineage>
        <taxon>Eukaryota</taxon>
        <taxon>Fungi</taxon>
        <taxon>Dikarya</taxon>
        <taxon>Basidiomycota</taxon>
        <taxon>Pucciniomycotina</taxon>
        <taxon>Microbotryomycetes</taxon>
        <taxon>Sporidiobolales</taxon>
        <taxon>Sporidiobolaceae</taxon>
        <taxon>Rhodotorula</taxon>
    </lineage>
</organism>
<comment type="caution">
    <text evidence="3">The sequence shown here is derived from an EMBL/GenBank/DDBJ whole genome shotgun (WGS) entry which is preliminary data.</text>
</comment>
<dbReference type="AlphaFoldDB" id="A0A9P6W2K6"/>
<dbReference type="Proteomes" id="UP000777482">
    <property type="component" value="Unassembled WGS sequence"/>
</dbReference>
<evidence type="ECO:0000313" key="3">
    <source>
        <dbReference type="EMBL" id="KAG0660748.1"/>
    </source>
</evidence>
<sequence>MLSSATSSNGATGASRLLSVLLLAALLCLLLGAGSEVNAQQLTTFTDTDAAVITTNLPPTVYTTEGQVYTWTATTPSTVTPVTFSTGSVMDAADYLRSKSMATALSQGPSQTASLRSGKPNILAVNSDSASSSSSSSSGGGRIAIAIAVAASVGGVLAAGVGTFGVL</sequence>
<dbReference type="Pfam" id="PF12279">
    <property type="entry name" value="DUF3619"/>
    <property type="match status" value="1"/>
</dbReference>
<evidence type="ECO:0000256" key="2">
    <source>
        <dbReference type="SAM" id="SignalP"/>
    </source>
</evidence>
<feature type="transmembrane region" description="Helical" evidence="1">
    <location>
        <begin position="143"/>
        <end position="166"/>
    </location>
</feature>
<name>A0A9P6W2K6_RHOMI</name>
<proteinExistence type="predicted"/>
<keyword evidence="1" id="KW-1133">Transmembrane helix</keyword>
<keyword evidence="1" id="KW-0812">Transmembrane</keyword>
<reference evidence="3 4" key="1">
    <citation type="submission" date="2020-11" db="EMBL/GenBank/DDBJ databases">
        <title>Kefir isolates.</title>
        <authorList>
            <person name="Marcisauskas S."/>
            <person name="Kim Y."/>
            <person name="Blasche S."/>
        </authorList>
    </citation>
    <scope>NUCLEOTIDE SEQUENCE [LARGE SCALE GENOMIC DNA]</scope>
    <source>
        <strain evidence="3 4">KR</strain>
    </source>
</reference>
<keyword evidence="1" id="KW-0472">Membrane</keyword>